<proteinExistence type="predicted"/>
<dbReference type="AlphaFoldDB" id="A0A1L7NPW1"/>
<dbReference type="Proteomes" id="UP000218731">
    <property type="component" value="Plasmid pKF715C"/>
</dbReference>
<gene>
    <name evidence="1" type="ORF">KF715C_pC750</name>
</gene>
<keyword evidence="1" id="KW-0614">Plasmid</keyword>
<accession>A0A1L7NPW1</accession>
<organism evidence="1 2">
    <name type="scientific">Pseudomonas putida</name>
    <name type="common">Arthrobacter siderocapsulatus</name>
    <dbReference type="NCBI Taxonomy" id="303"/>
    <lineage>
        <taxon>Bacteria</taxon>
        <taxon>Pseudomonadati</taxon>
        <taxon>Pseudomonadota</taxon>
        <taxon>Gammaproteobacteria</taxon>
        <taxon>Pseudomonadales</taxon>
        <taxon>Pseudomonadaceae</taxon>
        <taxon>Pseudomonas</taxon>
    </lineage>
</organism>
<reference evidence="1 2" key="1">
    <citation type="submission" date="2015-11" db="EMBL/GenBank/DDBJ databases">
        <title>Complete genome sequencing of a biphenyl-degrading bacterium, Pseudomonas putida KF715 (=NBRC110667).</title>
        <authorList>
            <person name="Suenaga H."/>
            <person name="Fujihara N."/>
            <person name="Watanabe T."/>
            <person name="Hirose J."/>
            <person name="Kimura N."/>
            <person name="Yamazoe A."/>
            <person name="Hosoyama A."/>
            <person name="Shimodaira J."/>
            <person name="Furukawa K."/>
        </authorList>
    </citation>
    <scope>NUCLEOTIDE SEQUENCE [LARGE SCALE GENOMIC DNA]</scope>
    <source>
        <strain evidence="1 2">KF715</strain>
        <plasmid evidence="2">Plasmid pkf715c dna</plasmid>
    </source>
</reference>
<geneLocation type="plasmid" evidence="2">
    <name>pkf715c dna</name>
</geneLocation>
<evidence type="ECO:0000313" key="1">
    <source>
        <dbReference type="EMBL" id="BAW27508.1"/>
    </source>
</evidence>
<sequence length="272" mass="29209">MTAIAHDILKQNDTDLIKPHQVEGFRHYLVSQKCKTRKGNGKGQFLFVETSAGWAALQRGAGGTVKSPIALRAVIHDYLKSPAARCVSLAQRIAQAAQVPVDAHDLALQLTTPVVAPVAASDWPLEGDQPGQMSAGDNCAGLGQNTGEGSEATSSVQALPLGEPAPAAGCRAENWREFHRLAATAEEALRQCTGSTIILPPRLRELAAKGAIAIVEAPHAIDLQHLEDLRDDFAIHCPLPQLEGEDLGDYADRRWAYADLMISKRFPMSADK</sequence>
<dbReference type="EMBL" id="AP015032">
    <property type="protein sequence ID" value="BAW27508.1"/>
    <property type="molecule type" value="Genomic_DNA"/>
</dbReference>
<dbReference type="RefSeq" id="WP_096427223.1">
    <property type="nucleotide sequence ID" value="NZ_AP015032.1"/>
</dbReference>
<evidence type="ECO:0000313" key="2">
    <source>
        <dbReference type="Proteomes" id="UP000218731"/>
    </source>
</evidence>
<protein>
    <submittedName>
        <fullName evidence="1">Uncharacterized protein</fullName>
    </submittedName>
</protein>
<name>A0A1L7NPW1_PSEPU</name>